<organism evidence="2 3">
    <name type="scientific">Hanseniaspora valbyensis NRRL Y-1626</name>
    <dbReference type="NCBI Taxonomy" id="766949"/>
    <lineage>
        <taxon>Eukaryota</taxon>
        <taxon>Fungi</taxon>
        <taxon>Dikarya</taxon>
        <taxon>Ascomycota</taxon>
        <taxon>Saccharomycotina</taxon>
        <taxon>Saccharomycetes</taxon>
        <taxon>Saccharomycodales</taxon>
        <taxon>Saccharomycodaceae</taxon>
        <taxon>Hanseniaspora</taxon>
    </lineage>
</organism>
<proteinExistence type="predicted"/>
<sequence>MNAFQSNKKLFKESNLPHFPPFFDPKINDSFDLLKPDYKSSHDDKLVHTDYLLEKQEFGHTWGQIYTQSFSPNEIKEDYNFIEMSLSVSINGTQYDRLINIYLNDIMIWRSSTIEPLNRKTTRSFATKDISKYISLFKNNDDGLELKFQLDNLIAGRLDGVFVVDLKIDYYLKDAKDDNENSANLTSFEKSLLNNLNPFSPPDVLKPLFEDKKTYSQVPLLHFPITSNKKHPYKIEDLRISSTTNKLAMELFVSGNAAEEFWYSNVLDEYSKKFDEKGFTTLGHGPVRFLNVYLSNKYDTTKIFNSIPIPVVFTGGFAPSLWKPVVSLGCFDLKAIYIDLSPYLEYLKQDDYFLEFEVVSSNTEEFDIGIGDNWLISGNLLEWEQQDIEFKNTFKELSSFDDYIASAKDDEDYLKQNVTSLSILNKQFEFIFEGEEYFLQVFTENALISNISLLNYGASESSILSINSIRKYTVIDKSSEEEILIASDKTNYVFIESLNSSISTDPNIDSVYNTNAVTVYDRNINIENFQLNNDVSIVDISASQTGDAVYNISTKCGNHGKGSSVHTINTNRSWPRKDSYSRSVIVKDNKVVVDVIEN</sequence>
<evidence type="ECO:0000259" key="1">
    <source>
        <dbReference type="Pfam" id="PF12222"/>
    </source>
</evidence>
<dbReference type="EMBL" id="LXPE01000443">
    <property type="protein sequence ID" value="OBA24754.1"/>
    <property type="molecule type" value="Genomic_DNA"/>
</dbReference>
<feature type="domain" description="Peptide N-acetyl-beta-D-glucosaminyl asparaginase amidase A N-terminal" evidence="1">
    <location>
        <begin position="47"/>
        <end position="389"/>
    </location>
</feature>
<dbReference type="AlphaFoldDB" id="A0A1B7T7P9"/>
<evidence type="ECO:0000313" key="3">
    <source>
        <dbReference type="Proteomes" id="UP000092321"/>
    </source>
</evidence>
<protein>
    <recommendedName>
        <fullName evidence="1">Peptide N-acetyl-beta-D-glucosaminyl asparaginase amidase A N-terminal domain-containing protein</fullName>
    </recommendedName>
</protein>
<reference evidence="3" key="1">
    <citation type="journal article" date="2016" name="Proc. Natl. Acad. Sci. U.S.A.">
        <title>Comparative genomics of biotechnologically important yeasts.</title>
        <authorList>
            <person name="Riley R."/>
            <person name="Haridas S."/>
            <person name="Wolfe K.H."/>
            <person name="Lopes M.R."/>
            <person name="Hittinger C.T."/>
            <person name="Goeker M."/>
            <person name="Salamov A.A."/>
            <person name="Wisecaver J.H."/>
            <person name="Long T.M."/>
            <person name="Calvey C.H."/>
            <person name="Aerts A.L."/>
            <person name="Barry K.W."/>
            <person name="Choi C."/>
            <person name="Clum A."/>
            <person name="Coughlan A.Y."/>
            <person name="Deshpande S."/>
            <person name="Douglass A.P."/>
            <person name="Hanson S.J."/>
            <person name="Klenk H.-P."/>
            <person name="LaButti K.M."/>
            <person name="Lapidus A."/>
            <person name="Lindquist E.A."/>
            <person name="Lipzen A.M."/>
            <person name="Meier-Kolthoff J.P."/>
            <person name="Ohm R.A."/>
            <person name="Otillar R.P."/>
            <person name="Pangilinan J.L."/>
            <person name="Peng Y."/>
            <person name="Rokas A."/>
            <person name="Rosa C.A."/>
            <person name="Scheuner C."/>
            <person name="Sibirny A.A."/>
            <person name="Slot J.C."/>
            <person name="Stielow J.B."/>
            <person name="Sun H."/>
            <person name="Kurtzman C.P."/>
            <person name="Blackwell M."/>
            <person name="Grigoriev I.V."/>
            <person name="Jeffries T.W."/>
        </authorList>
    </citation>
    <scope>NUCLEOTIDE SEQUENCE [LARGE SCALE GENOMIC DNA]</scope>
    <source>
        <strain evidence="3">NRRL Y-1626</strain>
    </source>
</reference>
<keyword evidence="3" id="KW-1185">Reference proteome</keyword>
<comment type="caution">
    <text evidence="2">The sequence shown here is derived from an EMBL/GenBank/DDBJ whole genome shotgun (WGS) entry which is preliminary data.</text>
</comment>
<dbReference type="Proteomes" id="UP000092321">
    <property type="component" value="Unassembled WGS sequence"/>
</dbReference>
<evidence type="ECO:0000313" key="2">
    <source>
        <dbReference type="EMBL" id="OBA24754.1"/>
    </source>
</evidence>
<dbReference type="InterPro" id="IPR056948">
    <property type="entry name" value="PNGaseA_N"/>
</dbReference>
<dbReference type="OrthoDB" id="1612078at2759"/>
<accession>A0A1B7T7P9</accession>
<gene>
    <name evidence="2" type="ORF">HANVADRAFT_4430</name>
</gene>
<name>A0A1B7T7P9_9ASCO</name>
<dbReference type="Pfam" id="PF12222">
    <property type="entry name" value="PNGaseA"/>
    <property type="match status" value="1"/>
</dbReference>
<dbReference type="InterPro" id="IPR021102">
    <property type="entry name" value="PNGase_A"/>
</dbReference>
<dbReference type="PANTHER" id="PTHR31104">
    <property type="entry name" value="PEPTIDE-N4-(N-ACETYL-BETA-GLUCOSAMINYL)ASPARAGINE AMIDASE A PROTEIN"/>
    <property type="match status" value="1"/>
</dbReference>